<keyword evidence="3" id="KW-1185">Reference proteome</keyword>
<reference evidence="2" key="1">
    <citation type="journal article" date="2022" name="Int. J. Mol. Sci.">
        <title>Draft Genome of Tanacetum Coccineum: Genomic Comparison of Closely Related Tanacetum-Family Plants.</title>
        <authorList>
            <person name="Yamashiro T."/>
            <person name="Shiraishi A."/>
            <person name="Nakayama K."/>
            <person name="Satake H."/>
        </authorList>
    </citation>
    <scope>NUCLEOTIDE SEQUENCE</scope>
</reference>
<organism evidence="2 3">
    <name type="scientific">Tanacetum coccineum</name>
    <dbReference type="NCBI Taxonomy" id="301880"/>
    <lineage>
        <taxon>Eukaryota</taxon>
        <taxon>Viridiplantae</taxon>
        <taxon>Streptophyta</taxon>
        <taxon>Embryophyta</taxon>
        <taxon>Tracheophyta</taxon>
        <taxon>Spermatophyta</taxon>
        <taxon>Magnoliopsida</taxon>
        <taxon>eudicotyledons</taxon>
        <taxon>Gunneridae</taxon>
        <taxon>Pentapetalae</taxon>
        <taxon>asterids</taxon>
        <taxon>campanulids</taxon>
        <taxon>Asterales</taxon>
        <taxon>Asteraceae</taxon>
        <taxon>Asteroideae</taxon>
        <taxon>Anthemideae</taxon>
        <taxon>Anthemidinae</taxon>
        <taxon>Tanacetum</taxon>
    </lineage>
</organism>
<feature type="signal peptide" evidence="1">
    <location>
        <begin position="1"/>
        <end position="22"/>
    </location>
</feature>
<keyword evidence="1" id="KW-0732">Signal</keyword>
<reference evidence="2" key="2">
    <citation type="submission" date="2022-01" db="EMBL/GenBank/DDBJ databases">
        <authorList>
            <person name="Yamashiro T."/>
            <person name="Shiraishi A."/>
            <person name="Satake H."/>
            <person name="Nakayama K."/>
        </authorList>
    </citation>
    <scope>NUCLEOTIDE SEQUENCE</scope>
</reference>
<name>A0ABQ5DQL4_9ASTR</name>
<evidence type="ECO:0000256" key="1">
    <source>
        <dbReference type="SAM" id="SignalP"/>
    </source>
</evidence>
<proteinExistence type="predicted"/>
<sequence length="202" mass="22565">MSTVLRLLHVLHILALNVELIANMVELEQDSMFLGNLDTALMPYAKIVTHSRNDYIFKETLMACNELKMSAHISHPVNINQWYHVSVHALSSSSVTKGIIETCNLATLGYPDKICMVGAVGLGFVYTDLRLEVPKMGYDLLADTQVGVTCLVELEFTWRPEYGSEDNGHAWIQMCSTIGSYEKVSIVADDNGRCKAEHKRSQ</sequence>
<dbReference type="EMBL" id="BQNB010015547">
    <property type="protein sequence ID" value="GJT41257.1"/>
    <property type="molecule type" value="Genomic_DNA"/>
</dbReference>
<accession>A0ABQ5DQL4</accession>
<gene>
    <name evidence="2" type="ORF">Tco_0941122</name>
</gene>
<evidence type="ECO:0000313" key="2">
    <source>
        <dbReference type="EMBL" id="GJT41257.1"/>
    </source>
</evidence>
<feature type="chain" id="PRO_5046573295" evidence="1">
    <location>
        <begin position="23"/>
        <end position="202"/>
    </location>
</feature>
<protein>
    <submittedName>
        <fullName evidence="2">Uncharacterized protein</fullName>
    </submittedName>
</protein>
<evidence type="ECO:0000313" key="3">
    <source>
        <dbReference type="Proteomes" id="UP001151760"/>
    </source>
</evidence>
<comment type="caution">
    <text evidence="2">The sequence shown here is derived from an EMBL/GenBank/DDBJ whole genome shotgun (WGS) entry which is preliminary data.</text>
</comment>
<dbReference type="Proteomes" id="UP001151760">
    <property type="component" value="Unassembled WGS sequence"/>
</dbReference>